<name>A0ABN7V529_GIGMA</name>
<comment type="caution">
    <text evidence="1">The sequence shown here is derived from an EMBL/GenBank/DDBJ whole genome shotgun (WGS) entry which is preliminary data.</text>
</comment>
<protein>
    <submittedName>
        <fullName evidence="1">24477_t:CDS:1</fullName>
    </submittedName>
</protein>
<proteinExistence type="predicted"/>
<evidence type="ECO:0000313" key="2">
    <source>
        <dbReference type="Proteomes" id="UP000789901"/>
    </source>
</evidence>
<dbReference type="Proteomes" id="UP000789901">
    <property type="component" value="Unassembled WGS sequence"/>
</dbReference>
<accession>A0ABN7V529</accession>
<keyword evidence="2" id="KW-1185">Reference proteome</keyword>
<gene>
    <name evidence="1" type="ORF">GMARGA_LOCUS14486</name>
</gene>
<reference evidence="1 2" key="1">
    <citation type="submission" date="2021-06" db="EMBL/GenBank/DDBJ databases">
        <authorList>
            <person name="Kallberg Y."/>
            <person name="Tangrot J."/>
            <person name="Rosling A."/>
        </authorList>
    </citation>
    <scope>NUCLEOTIDE SEQUENCE [LARGE SCALE GENOMIC DNA]</scope>
    <source>
        <strain evidence="1 2">120-4 pot B 10/14</strain>
    </source>
</reference>
<organism evidence="1 2">
    <name type="scientific">Gigaspora margarita</name>
    <dbReference type="NCBI Taxonomy" id="4874"/>
    <lineage>
        <taxon>Eukaryota</taxon>
        <taxon>Fungi</taxon>
        <taxon>Fungi incertae sedis</taxon>
        <taxon>Mucoromycota</taxon>
        <taxon>Glomeromycotina</taxon>
        <taxon>Glomeromycetes</taxon>
        <taxon>Diversisporales</taxon>
        <taxon>Gigasporaceae</taxon>
        <taxon>Gigaspora</taxon>
    </lineage>
</organism>
<sequence>MTENLINVLFEIQNYNMAENLDTSNQIDTSTQKFSSKPKSIVWGTYIKQGNQILKANLCKKTLPDIRNLFLEWLTAKVLDVSTSKKRKLSIQLNQSQLTDFIESTKLTPELIKDISRALLKAFVVCGIPFHIIENLFFIELLRTLRPAYEPPSKDENSVEGGGFKQWVDSYWHTIYDCVFSIIRHKVPLEIIRNNNPDVVNTSVLAILHARAFFDDLNALAFALHSIKLAISILESCDCLLADCFIGLVRLGAAIKRLPKNDYCNFCQQVIAIFNKRFAEFDDDAYILCFFLHPEFTTRGTFRCILLVADNFYAKMNKTSKEKKMLISQIRSYRFHATPFDILFALFFLLANSKKELPYFSVNKGIEDLYEALSNINLSNDDDYKEEEPTSKEVQEVEFPEEEFLKIEVLLNFDVAEFTNDLDKVILDTRLESSEEEDGNV</sequence>
<dbReference type="EMBL" id="CAJVQB010009620">
    <property type="protein sequence ID" value="CAG8732002.1"/>
    <property type="molecule type" value="Genomic_DNA"/>
</dbReference>
<evidence type="ECO:0000313" key="1">
    <source>
        <dbReference type="EMBL" id="CAG8732002.1"/>
    </source>
</evidence>